<dbReference type="EMBL" id="UYRU01093343">
    <property type="protein sequence ID" value="VDN38540.1"/>
    <property type="molecule type" value="Genomic_DNA"/>
</dbReference>
<protein>
    <submittedName>
        <fullName evidence="1">Uncharacterized protein</fullName>
    </submittedName>
</protein>
<name>A0A3P7NE83_DIBLA</name>
<keyword evidence="2" id="KW-1185">Reference proteome</keyword>
<sequence>MKDRFRKDSRAVIPLELCEEFRKQLLSCAESSLGNNSFQNTGAAATAAGGTTTNASIQQESGPKIFDLSKLNPVEIKNEQLNFQFAIGSVPPGFADEEVSEKSRRWISTSPLVPNTQDGATPKFDPSQQWMPWNDSGSVEIYEPLIPDLIWFLSKFAFPYC</sequence>
<gene>
    <name evidence="1" type="ORF">DILT_LOCUS17628</name>
</gene>
<evidence type="ECO:0000313" key="1">
    <source>
        <dbReference type="EMBL" id="VDN38540.1"/>
    </source>
</evidence>
<proteinExistence type="predicted"/>
<evidence type="ECO:0000313" key="2">
    <source>
        <dbReference type="Proteomes" id="UP000281553"/>
    </source>
</evidence>
<organism evidence="1 2">
    <name type="scientific">Dibothriocephalus latus</name>
    <name type="common">Fish tapeworm</name>
    <name type="synonym">Diphyllobothrium latum</name>
    <dbReference type="NCBI Taxonomy" id="60516"/>
    <lineage>
        <taxon>Eukaryota</taxon>
        <taxon>Metazoa</taxon>
        <taxon>Spiralia</taxon>
        <taxon>Lophotrochozoa</taxon>
        <taxon>Platyhelminthes</taxon>
        <taxon>Cestoda</taxon>
        <taxon>Eucestoda</taxon>
        <taxon>Diphyllobothriidea</taxon>
        <taxon>Diphyllobothriidae</taxon>
        <taxon>Dibothriocephalus</taxon>
    </lineage>
</organism>
<accession>A0A3P7NE83</accession>
<reference evidence="1 2" key="1">
    <citation type="submission" date="2018-11" db="EMBL/GenBank/DDBJ databases">
        <authorList>
            <consortium name="Pathogen Informatics"/>
        </authorList>
    </citation>
    <scope>NUCLEOTIDE SEQUENCE [LARGE SCALE GENOMIC DNA]</scope>
</reference>
<dbReference type="AlphaFoldDB" id="A0A3P7NE83"/>
<dbReference type="Proteomes" id="UP000281553">
    <property type="component" value="Unassembled WGS sequence"/>
</dbReference>